<dbReference type="InterPro" id="IPR029063">
    <property type="entry name" value="SAM-dependent_MTases_sf"/>
</dbReference>
<protein>
    <submittedName>
        <fullName evidence="7">Cyclopropane-fatty-acyl-phospholipid synthase</fullName>
        <ecNumber evidence="7">2.1.1.79</ecNumber>
    </submittedName>
</protein>
<evidence type="ECO:0000256" key="5">
    <source>
        <dbReference type="ARBA" id="ARBA00023098"/>
    </source>
</evidence>
<keyword evidence="5" id="KW-0443">Lipid metabolism</keyword>
<proteinExistence type="inferred from homology"/>
<evidence type="ECO:0000256" key="4">
    <source>
        <dbReference type="ARBA" id="ARBA00022691"/>
    </source>
</evidence>
<dbReference type="Pfam" id="PF02353">
    <property type="entry name" value="CMAS"/>
    <property type="match status" value="1"/>
</dbReference>
<feature type="region of interest" description="Disordered" evidence="6">
    <location>
        <begin position="1"/>
        <end position="21"/>
    </location>
</feature>
<evidence type="ECO:0000313" key="8">
    <source>
        <dbReference type="Proteomes" id="UP001180536"/>
    </source>
</evidence>
<evidence type="ECO:0000256" key="3">
    <source>
        <dbReference type="ARBA" id="ARBA00022679"/>
    </source>
</evidence>
<accession>A0ABU1Z7T2</accession>
<comment type="similarity">
    <text evidence="1">Belongs to the CFA/CMAS family.</text>
</comment>
<dbReference type="Gene3D" id="3.40.50.150">
    <property type="entry name" value="Vaccinia Virus protein VP39"/>
    <property type="match status" value="1"/>
</dbReference>
<organism evidence="7 8">
    <name type="scientific">Pelomonas aquatica</name>
    <dbReference type="NCBI Taxonomy" id="431058"/>
    <lineage>
        <taxon>Bacteria</taxon>
        <taxon>Pseudomonadati</taxon>
        <taxon>Pseudomonadota</taxon>
        <taxon>Betaproteobacteria</taxon>
        <taxon>Burkholderiales</taxon>
        <taxon>Sphaerotilaceae</taxon>
        <taxon>Roseateles</taxon>
    </lineage>
</organism>
<keyword evidence="4" id="KW-0949">S-adenosyl-L-methionine</keyword>
<keyword evidence="8" id="KW-1185">Reference proteome</keyword>
<dbReference type="EC" id="2.1.1.79" evidence="7"/>
<dbReference type="PANTHER" id="PTHR43667">
    <property type="entry name" value="CYCLOPROPANE-FATTY-ACYL-PHOSPHOLIPID SYNTHASE"/>
    <property type="match status" value="1"/>
</dbReference>
<dbReference type="CDD" id="cd02440">
    <property type="entry name" value="AdoMet_MTases"/>
    <property type="match status" value="1"/>
</dbReference>
<sequence>MHSEQATLYRPQGPQHRPAAAPPPVLRELLARADVQINGTRPWDMRVNDARAFRRILTQWSLGAGESYVDGDWDCERLDMMFERLLRAELDRTAPGTAKLRLLLEGLRQRLFNLQSVERAHQVGERHYDVGNDVFEAMLDSRMIYSCAYWEHAQDLEQAQVDKLEMICRKLELKPGETLLDIGCGWGGLARFAAERHGVHVTGITISKEQLAIAEQRCAGLPVTLRLQDYRSLQGRFDKIVSVGMFEHVGLKNYGVYFDTARRLLAPDGLFLLHSIGVDRRAPHTDPWIERYIFPNGKLPSPVELAGALEGRFVVEDWHNFGPDYDRTLMIWAERFEAAWLRLASHYDEGFRRMFRYYLLSCAGFFRSRQGQLWQLVLSRPERRGGYRSFRPSAPAERPA</sequence>
<name>A0ABU1Z7T2_9BURK</name>
<dbReference type="PANTHER" id="PTHR43667:SF1">
    <property type="entry name" value="CYCLOPROPANE-FATTY-ACYL-PHOSPHOLIPID SYNTHASE"/>
    <property type="match status" value="1"/>
</dbReference>
<keyword evidence="2 7" id="KW-0489">Methyltransferase</keyword>
<evidence type="ECO:0000313" key="7">
    <source>
        <dbReference type="EMBL" id="MDR7296679.1"/>
    </source>
</evidence>
<dbReference type="RefSeq" id="WP_310344168.1">
    <property type="nucleotide sequence ID" value="NZ_JAVDXQ010000003.1"/>
</dbReference>
<dbReference type="NCBIfam" id="NF008686">
    <property type="entry name" value="PRK11705.1"/>
    <property type="match status" value="1"/>
</dbReference>
<dbReference type="EMBL" id="JAVDXQ010000003">
    <property type="protein sequence ID" value="MDR7296679.1"/>
    <property type="molecule type" value="Genomic_DNA"/>
</dbReference>
<evidence type="ECO:0000256" key="1">
    <source>
        <dbReference type="ARBA" id="ARBA00010815"/>
    </source>
</evidence>
<comment type="caution">
    <text evidence="7">The sequence shown here is derived from an EMBL/GenBank/DDBJ whole genome shotgun (WGS) entry which is preliminary data.</text>
</comment>
<dbReference type="InterPro" id="IPR050723">
    <property type="entry name" value="CFA/CMAS"/>
</dbReference>
<dbReference type="GO" id="GO:0032259">
    <property type="term" value="P:methylation"/>
    <property type="evidence" value="ECO:0007669"/>
    <property type="project" value="UniProtKB-KW"/>
</dbReference>
<evidence type="ECO:0000256" key="6">
    <source>
        <dbReference type="SAM" id="MobiDB-lite"/>
    </source>
</evidence>
<dbReference type="PIRSF" id="PIRSF003085">
    <property type="entry name" value="CMAS"/>
    <property type="match status" value="1"/>
</dbReference>
<dbReference type="InterPro" id="IPR003333">
    <property type="entry name" value="CMAS"/>
</dbReference>
<gene>
    <name evidence="7" type="ORF">J2X16_002026</name>
</gene>
<dbReference type="GO" id="GO:0008825">
    <property type="term" value="F:cyclopropane-fatty-acyl-phospholipid synthase activity"/>
    <property type="evidence" value="ECO:0007669"/>
    <property type="project" value="UniProtKB-EC"/>
</dbReference>
<reference evidence="7 8" key="1">
    <citation type="submission" date="2023-07" db="EMBL/GenBank/DDBJ databases">
        <title>Sorghum-associated microbial communities from plants grown in Nebraska, USA.</title>
        <authorList>
            <person name="Schachtman D."/>
        </authorList>
    </citation>
    <scope>NUCLEOTIDE SEQUENCE [LARGE SCALE GENOMIC DNA]</scope>
    <source>
        <strain evidence="7 8">BE310</strain>
    </source>
</reference>
<dbReference type="Proteomes" id="UP001180536">
    <property type="component" value="Unassembled WGS sequence"/>
</dbReference>
<evidence type="ECO:0000256" key="2">
    <source>
        <dbReference type="ARBA" id="ARBA00022603"/>
    </source>
</evidence>
<dbReference type="SUPFAM" id="SSF53335">
    <property type="entry name" value="S-adenosyl-L-methionine-dependent methyltransferases"/>
    <property type="match status" value="1"/>
</dbReference>
<keyword evidence="3 7" id="KW-0808">Transferase</keyword>